<keyword evidence="1" id="KW-0812">Transmembrane</keyword>
<dbReference type="AlphaFoldDB" id="A0A7S1BM49"/>
<feature type="transmembrane region" description="Helical" evidence="1">
    <location>
        <begin position="111"/>
        <end position="128"/>
    </location>
</feature>
<keyword evidence="1" id="KW-1133">Transmembrane helix</keyword>
<feature type="transmembrane region" description="Helical" evidence="1">
    <location>
        <begin position="79"/>
        <end position="99"/>
    </location>
</feature>
<gene>
    <name evidence="2" type="ORF">CHYS00102_LOCUS18872</name>
</gene>
<reference evidence="2" key="1">
    <citation type="submission" date="2021-01" db="EMBL/GenBank/DDBJ databases">
        <authorList>
            <person name="Corre E."/>
            <person name="Pelletier E."/>
            <person name="Niang G."/>
            <person name="Scheremetjew M."/>
            <person name="Finn R."/>
            <person name="Kale V."/>
            <person name="Holt S."/>
            <person name="Cochrane G."/>
            <person name="Meng A."/>
            <person name="Brown T."/>
            <person name="Cohen L."/>
        </authorList>
    </citation>
    <scope>NUCLEOTIDE SEQUENCE</scope>
    <source>
        <strain evidence="2">308</strain>
    </source>
</reference>
<organism evidence="2">
    <name type="scientific">Corethron hystrix</name>
    <dbReference type="NCBI Taxonomy" id="216773"/>
    <lineage>
        <taxon>Eukaryota</taxon>
        <taxon>Sar</taxon>
        <taxon>Stramenopiles</taxon>
        <taxon>Ochrophyta</taxon>
        <taxon>Bacillariophyta</taxon>
        <taxon>Coscinodiscophyceae</taxon>
        <taxon>Corethrophycidae</taxon>
        <taxon>Corethrales</taxon>
        <taxon>Corethraceae</taxon>
        <taxon>Corethron</taxon>
    </lineage>
</organism>
<accession>A0A7S1BM49</accession>
<evidence type="ECO:0000313" key="2">
    <source>
        <dbReference type="EMBL" id="CAD8891666.1"/>
    </source>
</evidence>
<dbReference type="EMBL" id="HBFR01026230">
    <property type="protein sequence ID" value="CAD8891666.1"/>
    <property type="molecule type" value="Transcribed_RNA"/>
</dbReference>
<name>A0A7S1BM49_9STRA</name>
<protein>
    <submittedName>
        <fullName evidence="2">Uncharacterized protein</fullName>
    </submittedName>
</protein>
<sequence length="270" mass="29092">MSFKLLFKTGQIFKLGKKAVVAEGPPVVVFDPTGYILDNSYAQFVIQHSFQIQFACLLAYAFVHGVKVFKSVNPKASPVFKLLSLTLACTGGGILVPIFLNSIPVPLASDVYIVAILISFALHSRFPILRELFSKNIALQLILIVLYETTRAGVVCKFTKKAGETILASWLPYPLFGPIMCGTVSGCGGAFMPLSKGLEPTRAGMPKPAKTALIGAAAYHLFVNTKLTDGVIDAPQKGQVLVASFFISVSLVDLLMPLLLKKVEAKKKAD</sequence>
<proteinExistence type="predicted"/>
<feature type="transmembrane region" description="Helical" evidence="1">
    <location>
        <begin position="240"/>
        <end position="260"/>
    </location>
</feature>
<evidence type="ECO:0000256" key="1">
    <source>
        <dbReference type="SAM" id="Phobius"/>
    </source>
</evidence>
<keyword evidence="1" id="KW-0472">Membrane</keyword>
<feature type="transmembrane region" description="Helical" evidence="1">
    <location>
        <begin position="170"/>
        <end position="192"/>
    </location>
</feature>